<dbReference type="EMBL" id="BPVZ01000028">
    <property type="protein sequence ID" value="GKV08095.1"/>
    <property type="molecule type" value="Genomic_DNA"/>
</dbReference>
<accession>A0AAV5JCD4</accession>
<evidence type="ECO:0000313" key="2">
    <source>
        <dbReference type="Proteomes" id="UP001054252"/>
    </source>
</evidence>
<dbReference type="Proteomes" id="UP001054252">
    <property type="component" value="Unassembled WGS sequence"/>
</dbReference>
<organism evidence="1 2">
    <name type="scientific">Rubroshorea leprosula</name>
    <dbReference type="NCBI Taxonomy" id="152421"/>
    <lineage>
        <taxon>Eukaryota</taxon>
        <taxon>Viridiplantae</taxon>
        <taxon>Streptophyta</taxon>
        <taxon>Embryophyta</taxon>
        <taxon>Tracheophyta</taxon>
        <taxon>Spermatophyta</taxon>
        <taxon>Magnoliopsida</taxon>
        <taxon>eudicotyledons</taxon>
        <taxon>Gunneridae</taxon>
        <taxon>Pentapetalae</taxon>
        <taxon>rosids</taxon>
        <taxon>malvids</taxon>
        <taxon>Malvales</taxon>
        <taxon>Dipterocarpaceae</taxon>
        <taxon>Rubroshorea</taxon>
    </lineage>
</organism>
<comment type="caution">
    <text evidence="1">The sequence shown here is derived from an EMBL/GenBank/DDBJ whole genome shotgun (WGS) entry which is preliminary data.</text>
</comment>
<name>A0AAV5JCD4_9ROSI</name>
<dbReference type="AlphaFoldDB" id="A0AAV5JCD4"/>
<reference evidence="1 2" key="1">
    <citation type="journal article" date="2021" name="Commun. Biol.">
        <title>The genome of Shorea leprosula (Dipterocarpaceae) highlights the ecological relevance of drought in aseasonal tropical rainforests.</title>
        <authorList>
            <person name="Ng K.K.S."/>
            <person name="Kobayashi M.J."/>
            <person name="Fawcett J.A."/>
            <person name="Hatakeyama M."/>
            <person name="Paape T."/>
            <person name="Ng C.H."/>
            <person name="Ang C.C."/>
            <person name="Tnah L.H."/>
            <person name="Lee C.T."/>
            <person name="Nishiyama T."/>
            <person name="Sese J."/>
            <person name="O'Brien M.J."/>
            <person name="Copetti D."/>
            <person name="Mohd Noor M.I."/>
            <person name="Ong R.C."/>
            <person name="Putra M."/>
            <person name="Sireger I.Z."/>
            <person name="Indrioko S."/>
            <person name="Kosugi Y."/>
            <person name="Izuno A."/>
            <person name="Isagi Y."/>
            <person name="Lee S.L."/>
            <person name="Shimizu K.K."/>
        </authorList>
    </citation>
    <scope>NUCLEOTIDE SEQUENCE [LARGE SCALE GENOMIC DNA]</scope>
    <source>
        <strain evidence="1">214</strain>
    </source>
</reference>
<protein>
    <submittedName>
        <fullName evidence="1">Uncharacterized protein</fullName>
    </submittedName>
</protein>
<keyword evidence="2" id="KW-1185">Reference proteome</keyword>
<gene>
    <name evidence="1" type="ORF">SLEP1_g19778</name>
</gene>
<sequence length="101" mass="11336">MPSLRDLTFFSIKLITDSHRIQIFSTCRDLNALKNTEGFGYQTQNGEKFILFGREENRISKENKEWVASEIPLGSLLLLLGKNGMGNSGTSSFCSLFPLES</sequence>
<evidence type="ECO:0000313" key="1">
    <source>
        <dbReference type="EMBL" id="GKV08095.1"/>
    </source>
</evidence>
<proteinExistence type="predicted"/>